<evidence type="ECO:0000313" key="1">
    <source>
        <dbReference type="EMBL" id="KAJ8684355.1"/>
    </source>
</evidence>
<protein>
    <submittedName>
        <fullName evidence="1">Uncharacterized protein</fullName>
    </submittedName>
</protein>
<gene>
    <name evidence="1" type="ORF">QAD02_020147</name>
</gene>
<accession>A0ACC2PLA3</accession>
<comment type="caution">
    <text evidence="1">The sequence shown here is derived from an EMBL/GenBank/DDBJ whole genome shotgun (WGS) entry which is preliminary data.</text>
</comment>
<sequence length="181" mass="20517">MILKSFVFLALILSTRGGISVDKPSTRIADAVLRAHESSLVEFDSFGHIILRIIESIVSTGRTGRIFGVEGRKHKKIKLNKYILPLIVGFLLIKSILLPLALKALAILSGKAIVLSLMSLILAAIIGLKHVAMSRSSPHSRIDTVNLPLTHYRRKDYFDQEDQLEEDPYRYYSDHRKRRRK</sequence>
<proteinExistence type="predicted"/>
<organism evidence="1 2">
    <name type="scientific">Eretmocerus hayati</name>
    <dbReference type="NCBI Taxonomy" id="131215"/>
    <lineage>
        <taxon>Eukaryota</taxon>
        <taxon>Metazoa</taxon>
        <taxon>Ecdysozoa</taxon>
        <taxon>Arthropoda</taxon>
        <taxon>Hexapoda</taxon>
        <taxon>Insecta</taxon>
        <taxon>Pterygota</taxon>
        <taxon>Neoptera</taxon>
        <taxon>Endopterygota</taxon>
        <taxon>Hymenoptera</taxon>
        <taxon>Apocrita</taxon>
        <taxon>Proctotrupomorpha</taxon>
        <taxon>Chalcidoidea</taxon>
        <taxon>Aphelinidae</taxon>
        <taxon>Aphelininae</taxon>
        <taxon>Eretmocerus</taxon>
    </lineage>
</organism>
<keyword evidence="2" id="KW-1185">Reference proteome</keyword>
<evidence type="ECO:0000313" key="2">
    <source>
        <dbReference type="Proteomes" id="UP001239111"/>
    </source>
</evidence>
<dbReference type="EMBL" id="CM056741">
    <property type="protein sequence ID" value="KAJ8684355.1"/>
    <property type="molecule type" value="Genomic_DNA"/>
</dbReference>
<dbReference type="Proteomes" id="UP001239111">
    <property type="component" value="Chromosome 1"/>
</dbReference>
<reference evidence="1" key="1">
    <citation type="submission" date="2023-04" db="EMBL/GenBank/DDBJ databases">
        <title>A chromosome-level genome assembly of the parasitoid wasp Eretmocerus hayati.</title>
        <authorList>
            <person name="Zhong Y."/>
            <person name="Liu S."/>
            <person name="Liu Y."/>
        </authorList>
    </citation>
    <scope>NUCLEOTIDE SEQUENCE</scope>
    <source>
        <strain evidence="1">ZJU_SS_LIU_2023</strain>
    </source>
</reference>
<name>A0ACC2PLA3_9HYME</name>